<evidence type="ECO:0000313" key="3">
    <source>
        <dbReference type="EMBL" id="CAE0103435.1"/>
    </source>
</evidence>
<proteinExistence type="predicted"/>
<dbReference type="EMBL" id="HBHX01007381">
    <property type="protein sequence ID" value="CAE0103435.1"/>
    <property type="molecule type" value="Transcribed_RNA"/>
</dbReference>
<sequence length="286" mass="30741">MDPVSTMRALVWLLATLPGQGRGSDTGYRSAGAGPLRLAEAEQLLRASKDAIASLPAGHPAKDEVRSFHSKLTSLHSAASLTEAAEWDAMLHALLEAEYYGAESLIRLLGKPTAQGGVSATERGGENCDSADGGEPAAGSAGGSGRRLDSGGEEDGARREGSEAEDSWGASAALGAVRRALYAQQQAWLEASPSPRKWLAAWWRDLMNRPPPWERDCDCCFKMCPAEHHCLYQSDGLYLACRGESVGEILDYHWTRRPITCSVTMLVAVVGTGLWIRQQARIFSQG</sequence>
<keyword evidence="2" id="KW-0732">Signal</keyword>
<accession>A0A7S3ETC1</accession>
<feature type="signal peptide" evidence="2">
    <location>
        <begin position="1"/>
        <end position="23"/>
    </location>
</feature>
<feature type="chain" id="PRO_5030566216" evidence="2">
    <location>
        <begin position="24"/>
        <end position="286"/>
    </location>
</feature>
<name>A0A7S3ETC1_9EUKA</name>
<feature type="region of interest" description="Disordered" evidence="1">
    <location>
        <begin position="115"/>
        <end position="167"/>
    </location>
</feature>
<evidence type="ECO:0000256" key="2">
    <source>
        <dbReference type="SAM" id="SignalP"/>
    </source>
</evidence>
<feature type="compositionally biased region" description="Basic and acidic residues" evidence="1">
    <location>
        <begin position="146"/>
        <end position="162"/>
    </location>
</feature>
<protein>
    <submittedName>
        <fullName evidence="3">Uncharacterized protein</fullName>
    </submittedName>
</protein>
<feature type="compositionally biased region" description="Low complexity" evidence="1">
    <location>
        <begin position="130"/>
        <end position="139"/>
    </location>
</feature>
<dbReference type="AlphaFoldDB" id="A0A7S3ETC1"/>
<gene>
    <name evidence="3" type="ORF">HERI1096_LOCUS4093</name>
</gene>
<reference evidence="3" key="1">
    <citation type="submission" date="2021-01" db="EMBL/GenBank/DDBJ databases">
        <authorList>
            <person name="Corre E."/>
            <person name="Pelletier E."/>
            <person name="Niang G."/>
            <person name="Scheremetjew M."/>
            <person name="Finn R."/>
            <person name="Kale V."/>
            <person name="Holt S."/>
            <person name="Cochrane G."/>
            <person name="Meng A."/>
            <person name="Brown T."/>
            <person name="Cohen L."/>
        </authorList>
    </citation>
    <scope>NUCLEOTIDE SEQUENCE</scope>
    <source>
        <strain evidence="3">CCMP281</strain>
    </source>
</reference>
<evidence type="ECO:0000256" key="1">
    <source>
        <dbReference type="SAM" id="MobiDB-lite"/>
    </source>
</evidence>
<organism evidence="3">
    <name type="scientific">Haptolina ericina</name>
    <dbReference type="NCBI Taxonomy" id="156174"/>
    <lineage>
        <taxon>Eukaryota</taxon>
        <taxon>Haptista</taxon>
        <taxon>Haptophyta</taxon>
        <taxon>Prymnesiophyceae</taxon>
        <taxon>Prymnesiales</taxon>
        <taxon>Prymnesiaceae</taxon>
        <taxon>Haptolina</taxon>
    </lineage>
</organism>